<evidence type="ECO:0000256" key="1">
    <source>
        <dbReference type="SAM" id="Phobius"/>
    </source>
</evidence>
<keyword evidence="1" id="KW-1133">Transmembrane helix</keyword>
<feature type="transmembrane region" description="Helical" evidence="1">
    <location>
        <begin position="63"/>
        <end position="82"/>
    </location>
</feature>
<evidence type="ECO:0000313" key="2">
    <source>
        <dbReference type="EMBL" id="CAG7823803.1"/>
    </source>
</evidence>
<keyword evidence="1" id="KW-0812">Transmembrane</keyword>
<proteinExistence type="predicted"/>
<comment type="caution">
    <text evidence="2">The sequence shown here is derived from an EMBL/GenBank/DDBJ whole genome shotgun (WGS) entry which is preliminary data.</text>
</comment>
<keyword evidence="1" id="KW-0472">Membrane</keyword>
<gene>
    <name evidence="2" type="ORF">AFUS01_LOCUS33997</name>
</gene>
<dbReference type="EMBL" id="CAJVCH010530636">
    <property type="protein sequence ID" value="CAG7823803.1"/>
    <property type="molecule type" value="Genomic_DNA"/>
</dbReference>
<sequence>MSKEEFILKWFSAGEDVERSWVFRNLFYIVQNKFYFLWMHAAMILVVLGAFKKKIPQYLDVWIAYSLLQCGSAIGFLVVGLYNSNFTWPWKQLGVLIIIYIITVLMVIARKAQIEADIKTLEELNLTGLENRNGEYPLRFDIVQQLSAWIFHANRNGCS</sequence>
<protein>
    <submittedName>
        <fullName evidence="2">Uncharacterized protein</fullName>
    </submittedName>
</protein>
<accession>A0A8J2L1P2</accession>
<dbReference type="Proteomes" id="UP000708208">
    <property type="component" value="Unassembled WGS sequence"/>
</dbReference>
<name>A0A8J2L1P2_9HEXA</name>
<feature type="transmembrane region" description="Helical" evidence="1">
    <location>
        <begin position="88"/>
        <end position="109"/>
    </location>
</feature>
<reference evidence="2" key="1">
    <citation type="submission" date="2021-06" db="EMBL/GenBank/DDBJ databases">
        <authorList>
            <person name="Hodson N. C."/>
            <person name="Mongue J. A."/>
            <person name="Jaron S. K."/>
        </authorList>
    </citation>
    <scope>NUCLEOTIDE SEQUENCE</scope>
</reference>
<dbReference type="AlphaFoldDB" id="A0A8J2L1P2"/>
<organism evidence="2 3">
    <name type="scientific">Allacma fusca</name>
    <dbReference type="NCBI Taxonomy" id="39272"/>
    <lineage>
        <taxon>Eukaryota</taxon>
        <taxon>Metazoa</taxon>
        <taxon>Ecdysozoa</taxon>
        <taxon>Arthropoda</taxon>
        <taxon>Hexapoda</taxon>
        <taxon>Collembola</taxon>
        <taxon>Symphypleona</taxon>
        <taxon>Sminthuridae</taxon>
        <taxon>Allacma</taxon>
    </lineage>
</organism>
<keyword evidence="3" id="KW-1185">Reference proteome</keyword>
<feature type="transmembrane region" description="Helical" evidence="1">
    <location>
        <begin position="34"/>
        <end position="51"/>
    </location>
</feature>
<evidence type="ECO:0000313" key="3">
    <source>
        <dbReference type="Proteomes" id="UP000708208"/>
    </source>
</evidence>